<dbReference type="STRING" id="1203610.HMPREF1536_00488"/>
<name>A0A0F5JTA5_9BACT</name>
<dbReference type="Proteomes" id="UP000033035">
    <property type="component" value="Unassembled WGS sequence"/>
</dbReference>
<keyword evidence="2" id="KW-1185">Reference proteome</keyword>
<evidence type="ECO:0008006" key="3">
    <source>
        <dbReference type="Google" id="ProtNLM"/>
    </source>
</evidence>
<dbReference type="RefSeq" id="WP_028728554.1">
    <property type="nucleotide sequence ID" value="NZ_AUAE01000032.1"/>
</dbReference>
<dbReference type="InterPro" id="IPR029063">
    <property type="entry name" value="SAM-dependent_MTases_sf"/>
</dbReference>
<gene>
    <name evidence="1" type="ORF">HMPREF1536_00488</name>
</gene>
<dbReference type="CDD" id="cd02440">
    <property type="entry name" value="AdoMet_MTases"/>
    <property type="match status" value="1"/>
</dbReference>
<evidence type="ECO:0000313" key="2">
    <source>
        <dbReference type="Proteomes" id="UP000033035"/>
    </source>
</evidence>
<dbReference type="HOGENOM" id="CLU_825530_0_0_10"/>
<reference evidence="1 2" key="1">
    <citation type="submission" date="2013-04" db="EMBL/GenBank/DDBJ databases">
        <title>The Genome Sequence of Parabacteroides gordonii DSM 23371.</title>
        <authorList>
            <consortium name="The Broad Institute Genomics Platform"/>
            <person name="Earl A."/>
            <person name="Ward D."/>
            <person name="Feldgarden M."/>
            <person name="Gevers D."/>
            <person name="Martens E."/>
            <person name="Sakamoto M."/>
            <person name="Benno Y."/>
            <person name="Suzuki N."/>
            <person name="Matsunaga N."/>
            <person name="Koshihara K."/>
            <person name="Seki M."/>
            <person name="Komiya H."/>
            <person name="Walker B."/>
            <person name="Young S."/>
            <person name="Zeng Q."/>
            <person name="Gargeya S."/>
            <person name="Fitzgerald M."/>
            <person name="Haas B."/>
            <person name="Abouelleil A."/>
            <person name="Allen A.W."/>
            <person name="Alvarado L."/>
            <person name="Arachchi H.M."/>
            <person name="Berlin A.M."/>
            <person name="Chapman S.B."/>
            <person name="Gainer-Dewar J."/>
            <person name="Goldberg J."/>
            <person name="Griggs A."/>
            <person name="Gujja S."/>
            <person name="Hansen M."/>
            <person name="Howarth C."/>
            <person name="Imamovic A."/>
            <person name="Ireland A."/>
            <person name="Larimer J."/>
            <person name="McCowan C."/>
            <person name="Murphy C."/>
            <person name="Pearson M."/>
            <person name="Poon T.W."/>
            <person name="Priest M."/>
            <person name="Roberts A."/>
            <person name="Saif S."/>
            <person name="Shea T."/>
            <person name="Sisk P."/>
            <person name="Sykes S."/>
            <person name="Wortman J."/>
            <person name="Nusbaum C."/>
            <person name="Birren B."/>
        </authorList>
    </citation>
    <scope>NUCLEOTIDE SEQUENCE [LARGE SCALE GENOMIC DNA]</scope>
    <source>
        <strain evidence="1 2">MS-1</strain>
    </source>
</reference>
<dbReference type="EMBL" id="AQHW01000002">
    <property type="protein sequence ID" value="KKB60607.1"/>
    <property type="molecule type" value="Genomic_DNA"/>
</dbReference>
<dbReference type="SUPFAM" id="SSF53335">
    <property type="entry name" value="S-adenosyl-L-methionine-dependent methyltransferases"/>
    <property type="match status" value="1"/>
</dbReference>
<accession>A0A0F5JTA5</accession>
<dbReference type="PATRIC" id="fig|1203610.3.peg.508"/>
<dbReference type="AlphaFoldDB" id="A0A0F5JTA5"/>
<proteinExistence type="predicted"/>
<evidence type="ECO:0000313" key="1">
    <source>
        <dbReference type="EMBL" id="KKB60607.1"/>
    </source>
</evidence>
<protein>
    <recommendedName>
        <fullName evidence="3">Methyltransferase domain-containing protein</fullName>
    </recommendedName>
</protein>
<comment type="caution">
    <text evidence="1">The sequence shown here is derived from an EMBL/GenBank/DDBJ whole genome shotgun (WGS) entry which is preliminary data.</text>
</comment>
<organism evidence="1 2">
    <name type="scientific">Parabacteroides gordonii MS-1 = DSM 23371</name>
    <dbReference type="NCBI Taxonomy" id="1203610"/>
    <lineage>
        <taxon>Bacteria</taxon>
        <taxon>Pseudomonadati</taxon>
        <taxon>Bacteroidota</taxon>
        <taxon>Bacteroidia</taxon>
        <taxon>Bacteroidales</taxon>
        <taxon>Tannerellaceae</taxon>
        <taxon>Parabacteroides</taxon>
    </lineage>
</organism>
<sequence length="336" mass="38201">MKKHDLSHIARSLSARLQEIDYDQLPISDYNKQYISNLKPAMDYYMKIYSACLSKGFNIINCSPENAILVDYGGGSGFLSILAKSTGVGKVIYLDLNPKSVETIQVLKKETGIGPDIILHGNSDTLAGWCNKNNVQPDLLIATDLIEHVYDLEVFFRDLFGLNRKIQMIFTTASTPFNPYVKRRLHKLMDSSETGTVEIPNYYTLRKTYIEKNYPHLATDEIEKWTLQTRGLIYPDIDKAIKTNKLPILKDKHNTCDPASGNWTERILPINDYHSLISPYNYSLKVDKGFYNSDRRSVVSSIICKSINLLIRLSGKVGFLIAPFIFLSCIKQRPES</sequence>
<dbReference type="Gene3D" id="3.40.50.150">
    <property type="entry name" value="Vaccinia Virus protein VP39"/>
    <property type="match status" value="1"/>
</dbReference>